<protein>
    <recommendedName>
        <fullName evidence="3">Nitrogen fixation protein NifU</fullName>
    </recommendedName>
</protein>
<organism evidence="1 2">
    <name type="scientific">Methylocystis parvus</name>
    <dbReference type="NCBI Taxonomy" id="134"/>
    <lineage>
        <taxon>Bacteria</taxon>
        <taxon>Pseudomonadati</taxon>
        <taxon>Pseudomonadota</taxon>
        <taxon>Alphaproteobacteria</taxon>
        <taxon>Hyphomicrobiales</taxon>
        <taxon>Methylocystaceae</taxon>
        <taxon>Methylocystis</taxon>
    </lineage>
</organism>
<geneLocation type="plasmid" evidence="1">
    <name>unnamed2</name>
</geneLocation>
<name>A0A6B8MBZ3_9HYPH</name>
<keyword evidence="2" id="KW-1185">Reference proteome</keyword>
<dbReference type="RefSeq" id="WP_016920677.1">
    <property type="nucleotide sequence ID" value="NZ_CP044333.1"/>
</dbReference>
<evidence type="ECO:0000313" key="2">
    <source>
        <dbReference type="Proteomes" id="UP000422569"/>
    </source>
</evidence>
<dbReference type="KEGG" id="mpar:F7D14_21625"/>
<dbReference type="Proteomes" id="UP000422569">
    <property type="component" value="Plasmid unnamed2"/>
</dbReference>
<dbReference type="EMBL" id="CP044333">
    <property type="protein sequence ID" value="QGN00167.1"/>
    <property type="molecule type" value="Genomic_DNA"/>
</dbReference>
<proteinExistence type="predicted"/>
<dbReference type="GeneID" id="42571071"/>
<reference evidence="1 2" key="1">
    <citation type="submission" date="2019-09" db="EMBL/GenBank/DDBJ databases">
        <title>Isolation and complete genome sequencing of Methylocystis species.</title>
        <authorList>
            <person name="Rumah B.L."/>
            <person name="Stead C.E."/>
            <person name="Stevens B.C."/>
            <person name="Minton N.P."/>
            <person name="Grosse-Honebrink A."/>
            <person name="Zhang Y."/>
        </authorList>
    </citation>
    <scope>NUCLEOTIDE SEQUENCE [LARGE SCALE GENOMIC DNA]</scope>
    <source>
        <strain evidence="1 2">BRCS2</strain>
        <plasmid evidence="1 2">unnamed2</plasmid>
    </source>
</reference>
<keyword evidence="1" id="KW-0614">Plasmid</keyword>
<accession>A0A6B8MBZ3</accession>
<evidence type="ECO:0008006" key="3">
    <source>
        <dbReference type="Google" id="ProtNLM"/>
    </source>
</evidence>
<dbReference type="AlphaFoldDB" id="A0A6B8MBZ3"/>
<gene>
    <name evidence="1" type="ORF">F7D14_21625</name>
</gene>
<sequence>MSEASSKALQSCLQRMQTAMTGLDEIGDATARSVAKDLVDALLDLHGLALARTITFLMNAEGGRVLAEGLADDDCVAATMLLHGLHPEDPETRLRKKISAMRPHWGVRGFRVELTEVSASSAKARLICSNPIADRRAVLVEVETALTDAAPDLDAISVEEVEEAEPESAAALQN</sequence>
<evidence type="ECO:0000313" key="1">
    <source>
        <dbReference type="EMBL" id="QGN00167.1"/>
    </source>
</evidence>